<keyword evidence="6 7" id="KW-0413">Isomerase</keyword>
<feature type="binding site" evidence="7">
    <location>
        <position position="216"/>
    </location>
    <ligand>
        <name>substrate</name>
    </ligand>
</feature>
<dbReference type="PANTHER" id="PTHR21139">
    <property type="entry name" value="TRIOSEPHOSPHATE ISOMERASE"/>
    <property type="match status" value="1"/>
</dbReference>
<dbReference type="CDD" id="cd00311">
    <property type="entry name" value="TIM"/>
    <property type="match status" value="1"/>
</dbReference>
<feature type="binding site" evidence="7">
    <location>
        <begin position="9"/>
        <end position="11"/>
    </location>
    <ligand>
        <name>substrate</name>
    </ligand>
</feature>
<dbReference type="PANTHER" id="PTHR21139:SF42">
    <property type="entry name" value="TRIOSEPHOSPHATE ISOMERASE"/>
    <property type="match status" value="1"/>
</dbReference>
<keyword evidence="3 7" id="KW-0312">Gluconeogenesis</keyword>
<evidence type="ECO:0000313" key="10">
    <source>
        <dbReference type="Proteomes" id="UP000286402"/>
    </source>
</evidence>
<comment type="catalytic activity">
    <reaction evidence="7 8">
        <text>D-glyceraldehyde 3-phosphate = dihydroxyacetone phosphate</text>
        <dbReference type="Rhea" id="RHEA:18585"/>
        <dbReference type="ChEBI" id="CHEBI:57642"/>
        <dbReference type="ChEBI" id="CHEBI:59776"/>
        <dbReference type="EC" id="5.3.1.1"/>
    </reaction>
</comment>
<evidence type="ECO:0000256" key="1">
    <source>
        <dbReference type="ARBA" id="ARBA00004680"/>
    </source>
</evidence>
<comment type="similarity">
    <text evidence="2 7 8">Belongs to the triosephosphate isomerase family.</text>
</comment>
<dbReference type="UniPathway" id="UPA00109">
    <property type="reaction ID" value="UER00189"/>
</dbReference>
<dbReference type="PROSITE" id="PS51440">
    <property type="entry name" value="TIM_2"/>
    <property type="match status" value="1"/>
</dbReference>
<comment type="subcellular location">
    <subcellularLocation>
        <location evidence="7 8">Cytoplasm</location>
    </subcellularLocation>
</comment>
<organism evidence="9 10">
    <name type="scientific">Sphingobacterium siyangense</name>
    <dbReference type="NCBI Taxonomy" id="459529"/>
    <lineage>
        <taxon>Bacteria</taxon>
        <taxon>Pseudomonadati</taxon>
        <taxon>Bacteroidota</taxon>
        <taxon>Sphingobacteriia</taxon>
        <taxon>Sphingobacteriales</taxon>
        <taxon>Sphingobacteriaceae</taxon>
        <taxon>Sphingobacterium</taxon>
    </lineage>
</organism>
<dbReference type="GO" id="GO:0004807">
    <property type="term" value="F:triose-phosphate isomerase activity"/>
    <property type="evidence" value="ECO:0007669"/>
    <property type="project" value="UniProtKB-UniRule"/>
</dbReference>
<dbReference type="AlphaFoldDB" id="A0A420G4X9"/>
<dbReference type="GO" id="GO:0006094">
    <property type="term" value="P:gluconeogenesis"/>
    <property type="evidence" value="ECO:0007669"/>
    <property type="project" value="UniProtKB-UniRule"/>
</dbReference>
<comment type="caution">
    <text evidence="9">The sequence shown here is derived from an EMBL/GenBank/DDBJ whole genome shotgun (WGS) entry which is preliminary data.</text>
</comment>
<accession>A0A420G4X9</accession>
<feature type="active site" description="Proton acceptor" evidence="7">
    <location>
        <position position="170"/>
    </location>
</feature>
<dbReference type="InterPro" id="IPR013785">
    <property type="entry name" value="Aldolase_TIM"/>
</dbReference>
<comment type="function">
    <text evidence="7">Involved in the gluconeogenesis. Catalyzes stereospecifically the conversion of dihydroxyacetone phosphate (DHAP) to D-glyceraldehyde-3-phosphate (G3P).</text>
</comment>
<keyword evidence="10" id="KW-1185">Reference proteome</keyword>
<sequence>MRKKIVAGNWKMNLDYQSGLSLFSEIINMAKDEVIGNQELVVCSPFIHLSSLGQLSKNVANVNIGAQNIHQAESGAYTGEISASQVKSVGASHVILGHSERRAYFGETDALLASKVDIALKHDLTPIFCIGETREERESGAFFDVIKTQLTDGLFHLSKEAFASVVLAYEPVWAIGTGLTASPEQAQEVHKFIREVLADQYGQEIADNTSILYGGSCNPGNAKDLFAQADIDGGLIGGASLKSRDFIDIAKVFNG</sequence>
<evidence type="ECO:0000256" key="3">
    <source>
        <dbReference type="ARBA" id="ARBA00022432"/>
    </source>
</evidence>
<keyword evidence="4 7" id="KW-0963">Cytoplasm</keyword>
<dbReference type="Proteomes" id="UP000286402">
    <property type="component" value="Unassembled WGS sequence"/>
</dbReference>
<dbReference type="GO" id="GO:0019563">
    <property type="term" value="P:glycerol catabolic process"/>
    <property type="evidence" value="ECO:0007669"/>
    <property type="project" value="TreeGrafter"/>
</dbReference>
<dbReference type="GO" id="GO:0046166">
    <property type="term" value="P:glyceraldehyde-3-phosphate biosynthetic process"/>
    <property type="evidence" value="ECO:0007669"/>
    <property type="project" value="TreeGrafter"/>
</dbReference>
<dbReference type="InterPro" id="IPR035990">
    <property type="entry name" value="TIM_sf"/>
</dbReference>
<evidence type="ECO:0000256" key="7">
    <source>
        <dbReference type="HAMAP-Rule" id="MF_00147"/>
    </source>
</evidence>
<dbReference type="FunFam" id="3.20.20.70:FF:000016">
    <property type="entry name" value="Triosephosphate isomerase"/>
    <property type="match status" value="1"/>
</dbReference>
<dbReference type="InterPro" id="IPR020861">
    <property type="entry name" value="Triosephosphate_isomerase_AS"/>
</dbReference>
<evidence type="ECO:0000313" key="9">
    <source>
        <dbReference type="EMBL" id="RKF40266.1"/>
    </source>
</evidence>
<dbReference type="EC" id="5.3.1.1" evidence="7 8"/>
<evidence type="ECO:0000256" key="8">
    <source>
        <dbReference type="RuleBase" id="RU363013"/>
    </source>
</evidence>
<feature type="binding site" evidence="7">
    <location>
        <begin position="237"/>
        <end position="238"/>
    </location>
    <ligand>
        <name>substrate</name>
    </ligand>
</feature>
<dbReference type="Pfam" id="PF00121">
    <property type="entry name" value="TIM"/>
    <property type="match status" value="1"/>
</dbReference>
<dbReference type="InterPro" id="IPR022896">
    <property type="entry name" value="TrioseP_Isoase_bac/euk"/>
</dbReference>
<proteinExistence type="inferred from homology"/>
<dbReference type="PROSITE" id="PS00171">
    <property type="entry name" value="TIM_1"/>
    <property type="match status" value="1"/>
</dbReference>
<dbReference type="Gene3D" id="3.20.20.70">
    <property type="entry name" value="Aldolase class I"/>
    <property type="match status" value="1"/>
</dbReference>
<evidence type="ECO:0000256" key="6">
    <source>
        <dbReference type="ARBA" id="ARBA00023235"/>
    </source>
</evidence>
<dbReference type="RefSeq" id="WP_120333340.1">
    <property type="nucleotide sequence ID" value="NZ_CP070350.1"/>
</dbReference>
<keyword evidence="5 7" id="KW-0324">Glycolysis</keyword>
<dbReference type="SUPFAM" id="SSF51351">
    <property type="entry name" value="Triosephosphate isomerase (TIM)"/>
    <property type="match status" value="1"/>
</dbReference>
<comment type="subunit">
    <text evidence="7 8">Homodimer.</text>
</comment>
<dbReference type="GO" id="GO:0005829">
    <property type="term" value="C:cytosol"/>
    <property type="evidence" value="ECO:0007669"/>
    <property type="project" value="TreeGrafter"/>
</dbReference>
<comment type="pathway">
    <text evidence="7 8">Carbohydrate biosynthesis; gluconeogenesis.</text>
</comment>
<comment type="pathway">
    <text evidence="1 7 8">Carbohydrate degradation; glycolysis; D-glyceraldehyde 3-phosphate from glycerone phosphate: step 1/1.</text>
</comment>
<dbReference type="HAMAP" id="MF_00147_B">
    <property type="entry name" value="TIM_B"/>
    <property type="match status" value="1"/>
</dbReference>
<gene>
    <name evidence="7" type="primary">tpiA</name>
    <name evidence="9" type="ORF">BCY89_23585</name>
</gene>
<dbReference type="EMBL" id="MCAQ01000003">
    <property type="protein sequence ID" value="RKF40266.1"/>
    <property type="molecule type" value="Genomic_DNA"/>
</dbReference>
<dbReference type="UniPathway" id="UPA00138"/>
<dbReference type="InterPro" id="IPR000652">
    <property type="entry name" value="Triosephosphate_isomerase"/>
</dbReference>
<feature type="binding site" evidence="7">
    <location>
        <position position="176"/>
    </location>
    <ligand>
        <name>substrate</name>
    </ligand>
</feature>
<dbReference type="GO" id="GO:0006096">
    <property type="term" value="P:glycolytic process"/>
    <property type="evidence" value="ECO:0007669"/>
    <property type="project" value="UniProtKB-UniRule"/>
</dbReference>
<dbReference type="NCBIfam" id="TIGR00419">
    <property type="entry name" value="tim"/>
    <property type="match status" value="1"/>
</dbReference>
<feature type="active site" description="Electrophile" evidence="7">
    <location>
        <position position="98"/>
    </location>
</feature>
<evidence type="ECO:0000256" key="2">
    <source>
        <dbReference type="ARBA" id="ARBA00007422"/>
    </source>
</evidence>
<evidence type="ECO:0000256" key="5">
    <source>
        <dbReference type="ARBA" id="ARBA00023152"/>
    </source>
</evidence>
<evidence type="ECO:0000256" key="4">
    <source>
        <dbReference type="ARBA" id="ARBA00022490"/>
    </source>
</evidence>
<protein>
    <recommendedName>
        <fullName evidence="7 8">Triosephosphate isomerase</fullName>
        <shortName evidence="7">TIM</shortName>
        <shortName evidence="7">TPI</shortName>
        <ecNumber evidence="7 8">5.3.1.1</ecNumber>
    </recommendedName>
    <alternativeName>
        <fullName evidence="7">Triose-phosphate isomerase</fullName>
    </alternativeName>
</protein>
<reference evidence="9 10" key="1">
    <citation type="submission" date="2016-07" db="EMBL/GenBank/DDBJ databases">
        <title>Genome analysis of Sphingobacterium siyangense T12B17.</title>
        <authorList>
            <person name="Xu D."/>
            <person name="Su Y."/>
            <person name="Zheng S."/>
        </authorList>
    </citation>
    <scope>NUCLEOTIDE SEQUENCE [LARGE SCALE GENOMIC DNA]</scope>
    <source>
        <strain evidence="9 10">T12B17</strain>
    </source>
</reference>
<name>A0A420G4X9_9SPHI</name>